<sequence length="341" mass="36381">MKKINLNNACLFLILLLGLGIQSCKKDYVANSEIADKLAKANVDALSASTGELFFGTVYKTPTIPLTACIATGSDGTMYVSSTPEDKVYKITTDSVVTVLAQNVNGPSGLKVAKNGNVYVALSFDNKIIRITPSGVVDTLRLNLTLSRPIDVAIADDLTLYITDAFHKRIVKVSPSGVATVLAGRIGSTGESADGTGAAANFNYPTRIKLGADGYLWVVDGDKSGGTGLTLRRVTTQGAVKTVIDATGTGVRINEIQPAKVDERLNTTTYGNVFVVYNRQRITQFNTQRNAEVPIFKNPSFGYVDGPVATAKTNGIDALSYRNNVLLIGGSDNAIRKIYKK</sequence>
<dbReference type="Gene3D" id="2.40.10.500">
    <property type="match status" value="1"/>
</dbReference>
<name>A0ABR7WWW1_9SPHI</name>
<evidence type="ECO:0000313" key="1">
    <source>
        <dbReference type="EMBL" id="MBD1366762.1"/>
    </source>
</evidence>
<comment type="caution">
    <text evidence="1">The sequence shown here is derived from an EMBL/GenBank/DDBJ whole genome shotgun (WGS) entry which is preliminary data.</text>
</comment>
<dbReference type="PANTHER" id="PTHR40274:SF4">
    <property type="entry name" value="BLL1406 PROTEIN"/>
    <property type="match status" value="1"/>
</dbReference>
<protein>
    <recommendedName>
        <fullName evidence="3">NHL repeat-containing protein</fullName>
    </recommendedName>
</protein>
<evidence type="ECO:0000313" key="2">
    <source>
        <dbReference type="Proteomes" id="UP000606600"/>
    </source>
</evidence>
<dbReference type="SUPFAM" id="SSF63829">
    <property type="entry name" value="Calcium-dependent phosphotriesterase"/>
    <property type="match status" value="1"/>
</dbReference>
<keyword evidence="2" id="KW-1185">Reference proteome</keyword>
<dbReference type="PANTHER" id="PTHR40274">
    <property type="entry name" value="VIRGINIAMYCIN B LYASE"/>
    <property type="match status" value="1"/>
</dbReference>
<evidence type="ECO:0008006" key="3">
    <source>
        <dbReference type="Google" id="ProtNLM"/>
    </source>
</evidence>
<dbReference type="InterPro" id="IPR051344">
    <property type="entry name" value="Vgb"/>
</dbReference>
<dbReference type="Proteomes" id="UP000606600">
    <property type="component" value="Unassembled WGS sequence"/>
</dbReference>
<dbReference type="EMBL" id="JACWMY010000014">
    <property type="protein sequence ID" value="MBD1366762.1"/>
    <property type="molecule type" value="Genomic_DNA"/>
</dbReference>
<gene>
    <name evidence="1" type="ORF">IDJ77_23325</name>
</gene>
<dbReference type="PROSITE" id="PS51257">
    <property type="entry name" value="PROKAR_LIPOPROTEIN"/>
    <property type="match status" value="1"/>
</dbReference>
<organism evidence="1 2">
    <name type="scientific">Mucilaginibacter pankratovii</name>
    <dbReference type="NCBI Taxonomy" id="2772110"/>
    <lineage>
        <taxon>Bacteria</taxon>
        <taxon>Pseudomonadati</taxon>
        <taxon>Bacteroidota</taxon>
        <taxon>Sphingobacteriia</taxon>
        <taxon>Sphingobacteriales</taxon>
        <taxon>Sphingobacteriaceae</taxon>
        <taxon>Mucilaginibacter</taxon>
    </lineage>
</organism>
<proteinExistence type="predicted"/>
<reference evidence="1 2" key="1">
    <citation type="submission" date="2020-09" db="EMBL/GenBank/DDBJ databases">
        <title>Novel species of Mucilaginibacter isolated from a glacier on the Tibetan Plateau.</title>
        <authorList>
            <person name="Liu Q."/>
            <person name="Xin Y.-H."/>
        </authorList>
    </citation>
    <scope>NUCLEOTIDE SEQUENCE [LARGE SCALE GENOMIC DNA]</scope>
    <source>
        <strain evidence="1 2">ZT4R22</strain>
    </source>
</reference>
<dbReference type="RefSeq" id="WP_191191400.1">
    <property type="nucleotide sequence ID" value="NZ_JACWMY010000014.1"/>
</dbReference>
<dbReference type="InterPro" id="IPR011042">
    <property type="entry name" value="6-blade_b-propeller_TolB-like"/>
</dbReference>
<accession>A0ABR7WWW1</accession>
<dbReference type="Gene3D" id="2.120.10.30">
    <property type="entry name" value="TolB, C-terminal domain"/>
    <property type="match status" value="1"/>
</dbReference>